<proteinExistence type="predicted"/>
<sequence length="218" mass="24650">MHLPLAAIGKLPDMTELHEAAALGDYDKLEDLLKKELFDPNGKDCDWSDKTPLHWLAAKGQSEALQMLIGKGARPCLRTSVGWTPAHFAAQSGKLAVLKILHLEHAPIDLADFYGDTPKRIAEIYGNKECVQFLENAEVECKDYRILAGISGLPLDDIDEDWERRKKRIEENKPFNKKQTITTEEKPMIQEKSGKKLSPGKHSPIATRTKMQKMKHQR</sequence>
<dbReference type="InterPro" id="IPR002110">
    <property type="entry name" value="Ankyrin_rpt"/>
</dbReference>
<organism evidence="5 6">
    <name type="scientific">Geotrypetes seraphini</name>
    <name type="common">Gaboon caecilian</name>
    <name type="synonym">Caecilia seraphini</name>
    <dbReference type="NCBI Taxonomy" id="260995"/>
    <lineage>
        <taxon>Eukaryota</taxon>
        <taxon>Metazoa</taxon>
        <taxon>Chordata</taxon>
        <taxon>Craniata</taxon>
        <taxon>Vertebrata</taxon>
        <taxon>Euteleostomi</taxon>
        <taxon>Amphibia</taxon>
        <taxon>Gymnophiona</taxon>
        <taxon>Geotrypetes</taxon>
    </lineage>
</organism>
<dbReference type="Proteomes" id="UP000515159">
    <property type="component" value="Chromosome 3"/>
</dbReference>
<accession>A0A6P8QG31</accession>
<dbReference type="InterPro" id="IPR036770">
    <property type="entry name" value="Ankyrin_rpt-contain_sf"/>
</dbReference>
<protein>
    <submittedName>
        <fullName evidence="6">Ankyrin repeat domain-containing protein 66 isoform X1</fullName>
    </submittedName>
</protein>
<evidence type="ECO:0000256" key="1">
    <source>
        <dbReference type="ARBA" id="ARBA00022737"/>
    </source>
</evidence>
<evidence type="ECO:0000313" key="6">
    <source>
        <dbReference type="RefSeq" id="XP_033794785.1"/>
    </source>
</evidence>
<keyword evidence="5" id="KW-1185">Reference proteome</keyword>
<dbReference type="PROSITE" id="PS50297">
    <property type="entry name" value="ANK_REP_REGION"/>
    <property type="match status" value="1"/>
</dbReference>
<feature type="repeat" description="ANK" evidence="3">
    <location>
        <begin position="48"/>
        <end position="80"/>
    </location>
</feature>
<dbReference type="CTD" id="100287718"/>
<dbReference type="InterPro" id="IPR050776">
    <property type="entry name" value="Ank_Repeat/CDKN_Inhibitor"/>
</dbReference>
<dbReference type="SUPFAM" id="SSF48403">
    <property type="entry name" value="Ankyrin repeat"/>
    <property type="match status" value="1"/>
</dbReference>
<evidence type="ECO:0000256" key="4">
    <source>
        <dbReference type="SAM" id="MobiDB-lite"/>
    </source>
</evidence>
<keyword evidence="2 3" id="KW-0040">ANK repeat</keyword>
<name>A0A6P8QG31_GEOSA</name>
<dbReference type="Gene3D" id="1.25.40.20">
    <property type="entry name" value="Ankyrin repeat-containing domain"/>
    <property type="match status" value="2"/>
</dbReference>
<feature type="region of interest" description="Disordered" evidence="4">
    <location>
        <begin position="167"/>
        <end position="218"/>
    </location>
</feature>
<dbReference type="PANTHER" id="PTHR24201">
    <property type="entry name" value="ANK_REP_REGION DOMAIN-CONTAINING PROTEIN"/>
    <property type="match status" value="1"/>
</dbReference>
<dbReference type="SMART" id="SM00248">
    <property type="entry name" value="ANK"/>
    <property type="match status" value="4"/>
</dbReference>
<dbReference type="RefSeq" id="XP_033794785.1">
    <property type="nucleotide sequence ID" value="XM_033938894.1"/>
</dbReference>
<feature type="repeat" description="ANK" evidence="3">
    <location>
        <begin position="81"/>
        <end position="113"/>
    </location>
</feature>
<evidence type="ECO:0000313" key="5">
    <source>
        <dbReference type="Proteomes" id="UP000515159"/>
    </source>
</evidence>
<dbReference type="PANTHER" id="PTHR24201:SF15">
    <property type="entry name" value="ANKYRIN REPEAT DOMAIN-CONTAINING PROTEIN 66"/>
    <property type="match status" value="1"/>
</dbReference>
<feature type="compositionally biased region" description="Basic and acidic residues" evidence="4">
    <location>
        <begin position="183"/>
        <end position="194"/>
    </location>
</feature>
<dbReference type="AlphaFoldDB" id="A0A6P8QG31"/>
<evidence type="ECO:0000256" key="3">
    <source>
        <dbReference type="PROSITE-ProRule" id="PRU00023"/>
    </source>
</evidence>
<dbReference type="Pfam" id="PF12796">
    <property type="entry name" value="Ank_2"/>
    <property type="match status" value="1"/>
</dbReference>
<keyword evidence="1" id="KW-0677">Repeat</keyword>
<dbReference type="OrthoDB" id="194358at2759"/>
<reference evidence="6" key="1">
    <citation type="submission" date="2025-08" db="UniProtKB">
        <authorList>
            <consortium name="RefSeq"/>
        </authorList>
    </citation>
    <scope>IDENTIFICATION</scope>
</reference>
<dbReference type="GeneID" id="117357787"/>
<evidence type="ECO:0000256" key="2">
    <source>
        <dbReference type="ARBA" id="ARBA00023043"/>
    </source>
</evidence>
<dbReference type="KEGG" id="gsh:117357787"/>
<dbReference type="InParanoid" id="A0A6P8QG31"/>
<dbReference type="PROSITE" id="PS50088">
    <property type="entry name" value="ANK_REPEAT"/>
    <property type="match status" value="2"/>
</dbReference>
<gene>
    <name evidence="6" type="primary">ANKRD66</name>
</gene>